<keyword evidence="2" id="KW-1185">Reference proteome</keyword>
<evidence type="ECO:0000313" key="1">
    <source>
        <dbReference type="Ensembl" id="ENSELUP00000081152.1"/>
    </source>
</evidence>
<dbReference type="Ensembl" id="ENSELUT00000103000.1">
    <property type="protein sequence ID" value="ENSELUP00000081152.1"/>
    <property type="gene ID" value="ENSELUG00000041445.1"/>
</dbReference>
<organism evidence="1 2">
    <name type="scientific">Esox lucius</name>
    <name type="common">Northern pike</name>
    <dbReference type="NCBI Taxonomy" id="8010"/>
    <lineage>
        <taxon>Eukaryota</taxon>
        <taxon>Metazoa</taxon>
        <taxon>Chordata</taxon>
        <taxon>Craniata</taxon>
        <taxon>Vertebrata</taxon>
        <taxon>Euteleostomi</taxon>
        <taxon>Actinopterygii</taxon>
        <taxon>Neopterygii</taxon>
        <taxon>Teleostei</taxon>
        <taxon>Protacanthopterygii</taxon>
        <taxon>Esociformes</taxon>
        <taxon>Esocidae</taxon>
        <taxon>Esox</taxon>
    </lineage>
</organism>
<dbReference type="GeneTree" id="ENSGT01140000286390"/>
<reference evidence="1" key="3">
    <citation type="submission" date="2025-09" db="UniProtKB">
        <authorList>
            <consortium name="Ensembl"/>
        </authorList>
    </citation>
    <scope>IDENTIFICATION</scope>
</reference>
<dbReference type="GO" id="GO:0003676">
    <property type="term" value="F:nucleic acid binding"/>
    <property type="evidence" value="ECO:0007669"/>
    <property type="project" value="InterPro"/>
</dbReference>
<accession>A0AAY5K413</accession>
<reference evidence="1 2" key="1">
    <citation type="submission" date="2020-02" db="EMBL/GenBank/DDBJ databases">
        <title>Esox lucius (northern pike) genome, fEsoLuc1, primary haplotype.</title>
        <authorList>
            <person name="Myers G."/>
            <person name="Karagic N."/>
            <person name="Meyer A."/>
            <person name="Pippel M."/>
            <person name="Reichard M."/>
            <person name="Winkler S."/>
            <person name="Tracey A."/>
            <person name="Sims Y."/>
            <person name="Howe K."/>
            <person name="Rhie A."/>
            <person name="Formenti G."/>
            <person name="Durbin R."/>
            <person name="Fedrigo O."/>
            <person name="Jarvis E.D."/>
        </authorList>
    </citation>
    <scope>NUCLEOTIDE SEQUENCE [LARGE SCALE GENOMIC DNA]</scope>
</reference>
<dbReference type="InterPro" id="IPR036397">
    <property type="entry name" value="RNaseH_sf"/>
</dbReference>
<name>A0AAY5K413_ESOLU</name>
<dbReference type="Gene3D" id="3.30.420.10">
    <property type="entry name" value="Ribonuclease H-like superfamily/Ribonuclease H"/>
    <property type="match status" value="1"/>
</dbReference>
<dbReference type="AlphaFoldDB" id="A0AAY5K413"/>
<evidence type="ECO:0000313" key="2">
    <source>
        <dbReference type="Proteomes" id="UP000265140"/>
    </source>
</evidence>
<reference evidence="1" key="2">
    <citation type="submission" date="2025-08" db="UniProtKB">
        <authorList>
            <consortium name="Ensembl"/>
        </authorList>
    </citation>
    <scope>IDENTIFICATION</scope>
</reference>
<protein>
    <submittedName>
        <fullName evidence="1">Uncharacterized protein</fullName>
    </submittedName>
</protein>
<sequence>MCHIWRKLGTAHHWANTIHNMKHGGDSFMLWGCFSPAETGRLVRIEIKMNGGNDRLILYKKQNAQDFRLGKCFTFQQDNDNKHTAKITQELLWATSLDRPENVCAVTFPI</sequence>
<dbReference type="Proteomes" id="UP000265140">
    <property type="component" value="Chromosome 20"/>
</dbReference>
<proteinExistence type="predicted"/>